<organism evidence="1 2">
    <name type="scientific">Hypoxylon rubiginosum</name>
    <dbReference type="NCBI Taxonomy" id="110542"/>
    <lineage>
        <taxon>Eukaryota</taxon>
        <taxon>Fungi</taxon>
        <taxon>Dikarya</taxon>
        <taxon>Ascomycota</taxon>
        <taxon>Pezizomycotina</taxon>
        <taxon>Sordariomycetes</taxon>
        <taxon>Xylariomycetidae</taxon>
        <taxon>Xylariales</taxon>
        <taxon>Hypoxylaceae</taxon>
        <taxon>Hypoxylon</taxon>
    </lineage>
</organism>
<reference evidence="1 2" key="1">
    <citation type="journal article" date="2022" name="New Phytol.">
        <title>Ecological generalism drives hyperdiversity of secondary metabolite gene clusters in xylarialean endophytes.</title>
        <authorList>
            <person name="Franco M.E.E."/>
            <person name="Wisecaver J.H."/>
            <person name="Arnold A.E."/>
            <person name="Ju Y.M."/>
            <person name="Slot J.C."/>
            <person name="Ahrendt S."/>
            <person name="Moore L.P."/>
            <person name="Eastman K.E."/>
            <person name="Scott K."/>
            <person name="Konkel Z."/>
            <person name="Mondo S.J."/>
            <person name="Kuo A."/>
            <person name="Hayes R.D."/>
            <person name="Haridas S."/>
            <person name="Andreopoulos B."/>
            <person name="Riley R."/>
            <person name="LaButti K."/>
            <person name="Pangilinan J."/>
            <person name="Lipzen A."/>
            <person name="Amirebrahimi M."/>
            <person name="Yan J."/>
            <person name="Adam C."/>
            <person name="Keymanesh K."/>
            <person name="Ng V."/>
            <person name="Louie K."/>
            <person name="Northen T."/>
            <person name="Drula E."/>
            <person name="Henrissat B."/>
            <person name="Hsieh H.M."/>
            <person name="Youens-Clark K."/>
            <person name="Lutzoni F."/>
            <person name="Miadlikowska J."/>
            <person name="Eastwood D.C."/>
            <person name="Hamelin R.C."/>
            <person name="Grigoriev I.V."/>
            <person name="U'Ren J.M."/>
        </authorList>
    </citation>
    <scope>NUCLEOTIDE SEQUENCE [LARGE SCALE GENOMIC DNA]</scope>
    <source>
        <strain evidence="1 2">CBS 119005</strain>
    </source>
</reference>
<dbReference type="EMBL" id="MU393539">
    <property type="protein sequence ID" value="KAI4861871.1"/>
    <property type="molecule type" value="Genomic_DNA"/>
</dbReference>
<accession>A0ACB9YRQ6</accession>
<keyword evidence="2" id="KW-1185">Reference proteome</keyword>
<sequence>MREFMDYIQSAFYAATGWNRDNSYSSLNTTSDALLNFPTPRGLRLTLSSLATPQFATSYQLGTVGIVDGSISYLYSTVPLHNAIAQSDKIPLPDLLRSYRPLEELPHRNRGIGAGETGGLIKDALAYGRLYLPASMLEALVVRRISPALQLQLSAVSNQKLRNGGTMLGMVQYDEGRYAVEGLASSDGGLLGMRGLYNFGGDVGHLNTPAQMAATNGNGSGNGERERIYGRFSTGAEVYYGTLNKSGGMSFGARFATLPTHNGTPLTATMTINPLMGTISWSYAVMGGSYCSLASRMDFNVYSYESDWVVGMELWRKKGAWSINQELEGPQTPEPEPEPGPGPGPGPVSTAQERSFQAKMEWRLDDPLPISDNAAEILAPPKAVTQPKKKERSFQAKMEWRLDDLDVDPETPDANDGEDEYSGVLKARLDQHLRVGLLWEGRVKSLLFSLGSSIDLRRLDSPFRTLGLEVQFSS</sequence>
<name>A0ACB9YRQ6_9PEZI</name>
<proteinExistence type="predicted"/>
<protein>
    <submittedName>
        <fullName evidence="1">Uncharacterized protein</fullName>
    </submittedName>
</protein>
<evidence type="ECO:0000313" key="2">
    <source>
        <dbReference type="Proteomes" id="UP001497700"/>
    </source>
</evidence>
<dbReference type="Proteomes" id="UP001497700">
    <property type="component" value="Unassembled WGS sequence"/>
</dbReference>
<gene>
    <name evidence="1" type="ORF">F4820DRAFT_42139</name>
</gene>
<comment type="caution">
    <text evidence="1">The sequence shown here is derived from an EMBL/GenBank/DDBJ whole genome shotgun (WGS) entry which is preliminary data.</text>
</comment>
<evidence type="ECO:0000313" key="1">
    <source>
        <dbReference type="EMBL" id="KAI4861871.1"/>
    </source>
</evidence>